<feature type="transmembrane region" description="Helical" evidence="6">
    <location>
        <begin position="741"/>
        <end position="765"/>
    </location>
</feature>
<evidence type="ECO:0000256" key="3">
    <source>
        <dbReference type="ARBA" id="ARBA00022692"/>
    </source>
</evidence>
<feature type="transmembrane region" description="Helical" evidence="6">
    <location>
        <begin position="412"/>
        <end position="436"/>
    </location>
</feature>
<gene>
    <name evidence="8" type="ORF">B2M20_14240</name>
</gene>
<dbReference type="EMBL" id="MWPQ01000049">
    <property type="protein sequence ID" value="OPH82297.1"/>
    <property type="molecule type" value="Genomic_DNA"/>
</dbReference>
<evidence type="ECO:0000259" key="7">
    <source>
        <dbReference type="Pfam" id="PF02687"/>
    </source>
</evidence>
<feature type="transmembrane region" description="Helical" evidence="6">
    <location>
        <begin position="339"/>
        <end position="363"/>
    </location>
</feature>
<proteinExistence type="predicted"/>
<keyword evidence="9" id="KW-1185">Reference proteome</keyword>
<evidence type="ECO:0000256" key="5">
    <source>
        <dbReference type="ARBA" id="ARBA00023136"/>
    </source>
</evidence>
<dbReference type="Pfam" id="PF02687">
    <property type="entry name" value="FtsX"/>
    <property type="match status" value="2"/>
</dbReference>
<evidence type="ECO:0000256" key="1">
    <source>
        <dbReference type="ARBA" id="ARBA00004651"/>
    </source>
</evidence>
<evidence type="ECO:0000256" key="6">
    <source>
        <dbReference type="SAM" id="Phobius"/>
    </source>
</evidence>
<dbReference type="InterPro" id="IPR038766">
    <property type="entry name" value="Membrane_comp_ABC_pdt"/>
</dbReference>
<feature type="transmembrane region" description="Helical" evidence="6">
    <location>
        <begin position="785"/>
        <end position="805"/>
    </location>
</feature>
<name>A0A1V4HWE7_NITVU</name>
<protein>
    <submittedName>
        <fullName evidence="8">ABC transporter permease</fullName>
    </submittedName>
</protein>
<accession>A0A1V4HWE7</accession>
<comment type="subcellular location">
    <subcellularLocation>
        <location evidence="1">Cell membrane</location>
        <topology evidence="1">Multi-pass membrane protein</topology>
    </subcellularLocation>
</comment>
<feature type="transmembrane region" description="Helical" evidence="6">
    <location>
        <begin position="457"/>
        <end position="477"/>
    </location>
</feature>
<evidence type="ECO:0000313" key="8">
    <source>
        <dbReference type="EMBL" id="OPH82297.1"/>
    </source>
</evidence>
<dbReference type="OrthoDB" id="343744at2"/>
<feature type="transmembrane region" description="Helical" evidence="6">
    <location>
        <begin position="283"/>
        <end position="314"/>
    </location>
</feature>
<organism evidence="8 9">
    <name type="scientific">Nitrobacter vulgaris</name>
    <dbReference type="NCBI Taxonomy" id="29421"/>
    <lineage>
        <taxon>Bacteria</taxon>
        <taxon>Pseudomonadati</taxon>
        <taxon>Pseudomonadota</taxon>
        <taxon>Alphaproteobacteria</taxon>
        <taxon>Hyphomicrobiales</taxon>
        <taxon>Nitrobacteraceae</taxon>
        <taxon>Nitrobacter</taxon>
    </lineage>
</organism>
<dbReference type="GO" id="GO:0005886">
    <property type="term" value="C:plasma membrane"/>
    <property type="evidence" value="ECO:0007669"/>
    <property type="project" value="UniProtKB-SubCell"/>
</dbReference>
<dbReference type="PANTHER" id="PTHR30287:SF2">
    <property type="entry name" value="BLL1001 PROTEIN"/>
    <property type="match status" value="1"/>
</dbReference>
<keyword evidence="2" id="KW-1003">Cell membrane</keyword>
<evidence type="ECO:0000256" key="2">
    <source>
        <dbReference type="ARBA" id="ARBA00022475"/>
    </source>
</evidence>
<dbReference type="PANTHER" id="PTHR30287">
    <property type="entry name" value="MEMBRANE COMPONENT OF PREDICTED ABC SUPERFAMILY METABOLITE UPTAKE TRANSPORTER"/>
    <property type="match status" value="1"/>
</dbReference>
<dbReference type="STRING" id="29421.B2M20_14240"/>
<keyword evidence="4 6" id="KW-1133">Transmembrane helix</keyword>
<evidence type="ECO:0000256" key="4">
    <source>
        <dbReference type="ARBA" id="ARBA00022989"/>
    </source>
</evidence>
<dbReference type="Proteomes" id="UP000189940">
    <property type="component" value="Unassembled WGS sequence"/>
</dbReference>
<dbReference type="AlphaFoldDB" id="A0A1V4HWE7"/>
<feature type="domain" description="ABC3 transporter permease C-terminal" evidence="7">
    <location>
        <begin position="692"/>
        <end position="809"/>
    </location>
</feature>
<keyword evidence="3 6" id="KW-0812">Transmembrane</keyword>
<dbReference type="RefSeq" id="WP_079447661.1">
    <property type="nucleotide sequence ID" value="NZ_MWPQ01000049.1"/>
</dbReference>
<sequence>MKQGYWILAVMLSHWRRHPLQLTTLMVGLISATALWSGVEALNQQARTSYDRAAAVFGGSRPAMLVGQRDSTFSQQLFVDLRRAGWQVSPVVEGRIRIQGRPLRLLGIEPVTFPAQAGSIPAIGAADLKSFIGPPGETLVAPETLIALTGTEGTVLVTDDGALLPPLKVHAQLAPGVVIVDIGFAQSTLHMQGRLSRLLIGNTRSQPPLLEAVTGDMLRYVAADAETDLERLTDSFHLNLSAFGLLSFLVGLFIVYSAVGLAFEQRMPMLRTLRACGVSSRKLNGVVLIELLVLAIAGGLVGLVCGYLIAAALLPNVAASLNGLYGARVSGALALRPEWWIAGLAMSAVGTLAASSTSLLKVVRLSVLAMAQPYAWQQSQRRWLGYQGVMAVAMLVAAITVLLVGGSLISGFAVLAALLLGAALALPVLLEVVLRIGERSSRQPLVMWFWADSRQQLPGLSLALMALLLVLAVNVGVGTMVESFSKTFAAWLDGRLAADVYVNAFSDAQARDIEARLRSRPEVTAILPSGRAEIEIGGWPVEVLGLADHATYRDRWPLLESRSNAWDDVKSGEGALVSEQLARRLKLRLGDRLGVSTPTGIWSLRVAAIYADYGNAKGQIAVNIDAFTGRFPDLPRTRFGLRVTPGKIGPLIDDMRKAFHLDESRLSDQSALKMESTGIFNRTFAVTAALNMFTLGVAGVALFTSLLTLSSSRLPQLAPLWALGVTRRQLAGIELLKTMSIAFITAMLALPLGLLVAWCLIAVVNVRAFGWRLPFHVFPLHLAELVGVAMFASLLATLIPVVRLMRLPPAVLIKIFANER</sequence>
<feature type="transmembrane region" description="Helical" evidence="6">
    <location>
        <begin position="240"/>
        <end position="263"/>
    </location>
</feature>
<feature type="transmembrane region" description="Helical" evidence="6">
    <location>
        <begin position="684"/>
        <end position="709"/>
    </location>
</feature>
<dbReference type="InterPro" id="IPR003838">
    <property type="entry name" value="ABC3_permease_C"/>
</dbReference>
<comment type="caution">
    <text evidence="8">The sequence shown here is derived from an EMBL/GenBank/DDBJ whole genome shotgun (WGS) entry which is preliminary data.</text>
</comment>
<keyword evidence="5 6" id="KW-0472">Membrane</keyword>
<evidence type="ECO:0000313" key="9">
    <source>
        <dbReference type="Proteomes" id="UP000189940"/>
    </source>
</evidence>
<reference evidence="8 9" key="1">
    <citation type="submission" date="2017-02" db="EMBL/GenBank/DDBJ databases">
        <title>Genome sequence of the nitrite-oxidizing bacterium Nitrobacter vulgaris strain Ab1.</title>
        <authorList>
            <person name="Mellbye B.L."/>
            <person name="Davis E.W."/>
            <person name="Spieck E."/>
            <person name="Chang J.H."/>
            <person name="Bottomley P.J."/>
            <person name="Sayavedra-Soto L.A."/>
        </authorList>
    </citation>
    <scope>NUCLEOTIDE SEQUENCE [LARGE SCALE GENOMIC DNA]</scope>
    <source>
        <strain evidence="8 9">Ab1</strain>
    </source>
</reference>
<feature type="transmembrane region" description="Helical" evidence="6">
    <location>
        <begin position="384"/>
        <end position="406"/>
    </location>
</feature>
<feature type="domain" description="ABC3 transporter permease C-terminal" evidence="7">
    <location>
        <begin position="242"/>
        <end position="366"/>
    </location>
</feature>